<keyword evidence="10" id="KW-1185">Reference proteome</keyword>
<dbReference type="GO" id="GO:0050660">
    <property type="term" value="F:flavin adenine dinucleotide binding"/>
    <property type="evidence" value="ECO:0007669"/>
    <property type="project" value="InterPro"/>
</dbReference>
<dbReference type="Gene3D" id="3.30.410.40">
    <property type="match status" value="1"/>
</dbReference>
<name>A0A7I7W2H8_9MYCO</name>
<evidence type="ECO:0000313" key="9">
    <source>
        <dbReference type="Proteomes" id="UP000192441"/>
    </source>
</evidence>
<reference evidence="7 10" key="2">
    <citation type="journal article" date="2019" name="Emerg. Microbes Infect.">
        <title>Comprehensive subspecies identification of 175 nontuberculous mycobacteria species based on 7547 genomic profiles.</title>
        <authorList>
            <person name="Matsumoto Y."/>
            <person name="Kinjo T."/>
            <person name="Motooka D."/>
            <person name="Nabeya D."/>
            <person name="Jung N."/>
            <person name="Uechi K."/>
            <person name="Horii T."/>
            <person name="Iida T."/>
            <person name="Fujita J."/>
            <person name="Nakamura S."/>
        </authorList>
    </citation>
    <scope>NUCLEOTIDE SEQUENCE [LARGE SCALE GENOMIC DNA]</scope>
    <source>
        <strain evidence="7 10">JCM 12687</strain>
    </source>
</reference>
<dbReference type="GO" id="GO:0008812">
    <property type="term" value="F:choline dehydrogenase activity"/>
    <property type="evidence" value="ECO:0007669"/>
    <property type="project" value="TreeGrafter"/>
</dbReference>
<evidence type="ECO:0000313" key="8">
    <source>
        <dbReference type="EMBL" id="ORA39667.1"/>
    </source>
</evidence>
<dbReference type="Pfam" id="PF00732">
    <property type="entry name" value="GMC_oxred_N"/>
    <property type="match status" value="1"/>
</dbReference>
<evidence type="ECO:0000256" key="3">
    <source>
        <dbReference type="ARBA" id="ARBA00022630"/>
    </source>
</evidence>
<dbReference type="EMBL" id="MVHM01000003">
    <property type="protein sequence ID" value="ORA39667.1"/>
    <property type="molecule type" value="Genomic_DNA"/>
</dbReference>
<dbReference type="PROSITE" id="PS00624">
    <property type="entry name" value="GMC_OXRED_2"/>
    <property type="match status" value="1"/>
</dbReference>
<dbReference type="InterPro" id="IPR000172">
    <property type="entry name" value="GMC_OxRdtase_N"/>
</dbReference>
<dbReference type="Proteomes" id="UP000192441">
    <property type="component" value="Unassembled WGS sequence"/>
</dbReference>
<dbReference type="PIRSF" id="PIRSF000137">
    <property type="entry name" value="Alcohol_oxidase"/>
    <property type="match status" value="1"/>
</dbReference>
<feature type="domain" description="Glucose-methanol-choline oxidoreductase N-terminal" evidence="6">
    <location>
        <begin position="248"/>
        <end position="262"/>
    </location>
</feature>
<dbReference type="SUPFAM" id="SSF54373">
    <property type="entry name" value="FAD-linked reductases, C-terminal domain"/>
    <property type="match status" value="1"/>
</dbReference>
<dbReference type="InterPro" id="IPR007867">
    <property type="entry name" value="GMC_OxRtase_C"/>
</dbReference>
<dbReference type="GO" id="GO:0016020">
    <property type="term" value="C:membrane"/>
    <property type="evidence" value="ECO:0007669"/>
    <property type="project" value="TreeGrafter"/>
</dbReference>
<sequence>MNGEIDTIIVGAGSAGSVLTARLTEDPSRGVLLIETGPDFGSNEKDQPVDVIDADDSTATEFDWHHRGTVLGRELPLYAGKIVGGSSATNNVMALRGHRGIYDDWGAAGWSFCELLPAFRRLEHDIDYPRSRWHGDAGPVRIRRTAAEEMAAAQEAFMTSAVAAGHRSVDDHNHPCAVGVGALPLNQVDGIRQSTALTYLRAARARPNLQLRSAAQVDRLLIRRGAVLGVKLVDGTDVYADSVVLSAGAFGSPAILLRSGIGPADDLRPLGIPVVLDRPGVGRNLHDHPLVRIDFATDGPPTQPVRQTILTAHSDGTGGPPDLQLFPSGPTRTGEATLLVSLLRPQSRGRLRLTSADPSAPLAIDPGYLTDPADLTRLVAGVELARQLAATAPFKRHIGSATAASQPLVSRHGDELRCAVTDHVNAYHHPVGTCRMGRSDDMAVVDHTGRVHGVQRLRVIDASIFPVIPAANTNVPTLMAAEHLAHTLRW</sequence>
<reference evidence="8 9" key="1">
    <citation type="submission" date="2016-12" db="EMBL/GenBank/DDBJ databases">
        <title>The new phylogeny of genus Mycobacterium.</title>
        <authorList>
            <person name="Tortoli E."/>
            <person name="Trovato A."/>
            <person name="Cirillo D.M."/>
        </authorList>
    </citation>
    <scope>NUCLEOTIDE SEQUENCE [LARGE SCALE GENOMIC DNA]</scope>
    <source>
        <strain evidence="8 9">DSM 44624</strain>
    </source>
</reference>
<dbReference type="Pfam" id="PF05199">
    <property type="entry name" value="GMC_oxred_C"/>
    <property type="match status" value="1"/>
</dbReference>
<evidence type="ECO:0000256" key="5">
    <source>
        <dbReference type="PIRSR" id="PIRSR000137-2"/>
    </source>
</evidence>
<dbReference type="EMBL" id="AP022606">
    <property type="protein sequence ID" value="BBZ11756.1"/>
    <property type="molecule type" value="Genomic_DNA"/>
</dbReference>
<dbReference type="SUPFAM" id="SSF51905">
    <property type="entry name" value="FAD/NAD(P)-binding domain"/>
    <property type="match status" value="1"/>
</dbReference>
<dbReference type="AlphaFoldDB" id="A0A7I7W2H8"/>
<evidence type="ECO:0000256" key="4">
    <source>
        <dbReference type="ARBA" id="ARBA00022827"/>
    </source>
</evidence>
<dbReference type="PANTHER" id="PTHR11552">
    <property type="entry name" value="GLUCOSE-METHANOL-CHOLINE GMC OXIDOREDUCTASE"/>
    <property type="match status" value="1"/>
</dbReference>
<keyword evidence="4 5" id="KW-0274">FAD</keyword>
<reference evidence="7" key="3">
    <citation type="submission" date="2020-02" db="EMBL/GenBank/DDBJ databases">
        <authorList>
            <person name="Matsumoto Y."/>
            <person name="Kinjo T."/>
            <person name="Motooka D."/>
            <person name="Nabeya D."/>
            <person name="Jung N."/>
            <person name="Uechi K."/>
            <person name="Horii T."/>
            <person name="Iida T."/>
            <person name="Fujita J."/>
            <person name="Nakamura S."/>
        </authorList>
    </citation>
    <scope>NUCLEOTIDE SEQUENCE</scope>
    <source>
        <strain evidence="7">JCM 12687</strain>
    </source>
</reference>
<keyword evidence="3" id="KW-0285">Flavoprotein</keyword>
<evidence type="ECO:0000313" key="7">
    <source>
        <dbReference type="EMBL" id="BBZ11756.1"/>
    </source>
</evidence>
<dbReference type="Gene3D" id="3.50.50.60">
    <property type="entry name" value="FAD/NAD(P)-binding domain"/>
    <property type="match status" value="1"/>
</dbReference>
<evidence type="ECO:0000313" key="10">
    <source>
        <dbReference type="Proteomes" id="UP000467379"/>
    </source>
</evidence>
<dbReference type="Proteomes" id="UP000467379">
    <property type="component" value="Chromosome"/>
</dbReference>
<accession>A0A7I7W2H8</accession>
<dbReference type="InterPro" id="IPR012132">
    <property type="entry name" value="GMC_OxRdtase"/>
</dbReference>
<evidence type="ECO:0000259" key="6">
    <source>
        <dbReference type="PROSITE" id="PS00624"/>
    </source>
</evidence>
<evidence type="ECO:0000256" key="2">
    <source>
        <dbReference type="ARBA" id="ARBA00010790"/>
    </source>
</evidence>
<dbReference type="GO" id="GO:0019285">
    <property type="term" value="P:glycine betaine biosynthetic process from choline"/>
    <property type="evidence" value="ECO:0007669"/>
    <property type="project" value="TreeGrafter"/>
</dbReference>
<dbReference type="InterPro" id="IPR036188">
    <property type="entry name" value="FAD/NAD-bd_sf"/>
</dbReference>
<organism evidence="8 9">
    <name type="scientific">Mycobacterium branderi</name>
    <dbReference type="NCBI Taxonomy" id="43348"/>
    <lineage>
        <taxon>Bacteria</taxon>
        <taxon>Bacillati</taxon>
        <taxon>Actinomycetota</taxon>
        <taxon>Actinomycetes</taxon>
        <taxon>Mycobacteriales</taxon>
        <taxon>Mycobacteriaceae</taxon>
        <taxon>Mycobacterium</taxon>
    </lineage>
</organism>
<proteinExistence type="inferred from homology"/>
<comment type="cofactor">
    <cofactor evidence="1 5">
        <name>FAD</name>
        <dbReference type="ChEBI" id="CHEBI:57692"/>
    </cofactor>
</comment>
<comment type="similarity">
    <text evidence="2">Belongs to the GMC oxidoreductase family.</text>
</comment>
<dbReference type="RefSeq" id="WP_083131148.1">
    <property type="nucleotide sequence ID" value="NZ_AP022606.1"/>
</dbReference>
<feature type="binding site" evidence="5">
    <location>
        <position position="427"/>
    </location>
    <ligand>
        <name>substrate</name>
    </ligand>
</feature>
<gene>
    <name evidence="8" type="ORF">BST20_09230</name>
    <name evidence="7" type="ORF">MBRA_19510</name>
</gene>
<dbReference type="OrthoDB" id="9785276at2"/>
<dbReference type="PANTHER" id="PTHR11552:SF147">
    <property type="entry name" value="CHOLINE DEHYDROGENASE, MITOCHONDRIAL"/>
    <property type="match status" value="1"/>
</dbReference>
<evidence type="ECO:0000256" key="1">
    <source>
        <dbReference type="ARBA" id="ARBA00001974"/>
    </source>
</evidence>
<protein>
    <submittedName>
        <fullName evidence="7">Dehydrogenase</fullName>
    </submittedName>
</protein>
<feature type="binding site" evidence="5">
    <location>
        <position position="217"/>
    </location>
    <ligand>
        <name>FAD</name>
        <dbReference type="ChEBI" id="CHEBI:57692"/>
    </ligand>
</feature>